<reference evidence="13" key="2">
    <citation type="submission" date="2021-12" db="EMBL/GenBank/DDBJ databases">
        <title>Resequencing data analysis of finger millet.</title>
        <authorList>
            <person name="Hatakeyama M."/>
            <person name="Aluri S."/>
            <person name="Balachadran M.T."/>
            <person name="Sivarajan S.R."/>
            <person name="Poveda L."/>
            <person name="Shimizu-Inatsugi R."/>
            <person name="Schlapbach R."/>
            <person name="Sreeman S.M."/>
            <person name="Shimizu K.K."/>
        </authorList>
    </citation>
    <scope>NUCLEOTIDE SEQUENCE</scope>
</reference>
<evidence type="ECO:0000256" key="12">
    <source>
        <dbReference type="RuleBase" id="RU363127"/>
    </source>
</evidence>
<dbReference type="AlphaFoldDB" id="A0AAV5FP35"/>
<keyword evidence="7" id="KW-1133">Transmembrane helix</keyword>
<dbReference type="InterPro" id="IPR005027">
    <property type="entry name" value="Glyco_trans_43"/>
</dbReference>
<evidence type="ECO:0000256" key="5">
    <source>
        <dbReference type="ARBA" id="ARBA00022692"/>
    </source>
</evidence>
<evidence type="ECO:0000256" key="11">
    <source>
        <dbReference type="ARBA" id="ARBA00023316"/>
    </source>
</evidence>
<keyword evidence="9" id="KW-0472">Membrane</keyword>
<comment type="similarity">
    <text evidence="2 12">Belongs to the glycosyltransferase 43 family.</text>
</comment>
<evidence type="ECO:0000256" key="8">
    <source>
        <dbReference type="ARBA" id="ARBA00023034"/>
    </source>
</evidence>
<dbReference type="EMBL" id="BQKI01000095">
    <property type="protein sequence ID" value="GJN37424.1"/>
    <property type="molecule type" value="Genomic_DNA"/>
</dbReference>
<dbReference type="Gene3D" id="3.90.550.10">
    <property type="entry name" value="Spore Coat Polysaccharide Biosynthesis Protein SpsA, Chain A"/>
    <property type="match status" value="1"/>
</dbReference>
<evidence type="ECO:0000256" key="10">
    <source>
        <dbReference type="ARBA" id="ARBA00023180"/>
    </source>
</evidence>
<keyword evidence="10" id="KW-0325">Glycoprotein</keyword>
<dbReference type="GO" id="GO:0015018">
    <property type="term" value="F:galactosylgalactosylxylosylprotein 3-beta-glucuronosyltransferase activity"/>
    <property type="evidence" value="ECO:0007669"/>
    <property type="project" value="InterPro"/>
</dbReference>
<sequence length="209" mass="22722">MEGNKQLLGLDAGERSRTRAHPWIKAAAHCSLCFVVGALAALAPLVATGAPSAGTIRATFLSSWSNAQQEGAAPPPLPDIGLLLIVTVTRPDGGMEQDASLARLAHTLRHVAPPLLWIVVGEENRTATARAVHVLHGTGIMFRHLAYDTSNLTDADTGDEDEYQRNLALRHIERHRLNGVVHFAGASAVYDLRFFQELRRTRCVSSFLF</sequence>
<dbReference type="Pfam" id="PF03360">
    <property type="entry name" value="Glyco_transf_43"/>
    <property type="match status" value="1"/>
</dbReference>
<keyword evidence="5" id="KW-0812">Transmembrane</keyword>
<comment type="subcellular location">
    <subcellularLocation>
        <location evidence="1 12">Golgi apparatus membrane</location>
        <topology evidence="1 12">Single-pass type II membrane protein</topology>
    </subcellularLocation>
</comment>
<evidence type="ECO:0000256" key="4">
    <source>
        <dbReference type="ARBA" id="ARBA00022679"/>
    </source>
</evidence>
<accession>A0AAV5FP35</accession>
<keyword evidence="4 12" id="KW-0808">Transferase</keyword>
<evidence type="ECO:0000313" key="13">
    <source>
        <dbReference type="EMBL" id="GJN37424.1"/>
    </source>
</evidence>
<keyword evidence="6 12" id="KW-0735">Signal-anchor</keyword>
<evidence type="ECO:0000256" key="3">
    <source>
        <dbReference type="ARBA" id="ARBA00022676"/>
    </source>
</evidence>
<dbReference type="PANTHER" id="PTHR10896">
    <property type="entry name" value="GALACTOSYLGALACTOSYLXYLOSYLPROTEIN 3-BETA-GLUCURONOSYLTRANSFERASE BETA-1,3-GLUCURONYLTRANSFERASE"/>
    <property type="match status" value="1"/>
</dbReference>
<dbReference type="GO" id="GO:0000139">
    <property type="term" value="C:Golgi membrane"/>
    <property type="evidence" value="ECO:0007669"/>
    <property type="project" value="UniProtKB-SubCell"/>
</dbReference>
<evidence type="ECO:0000256" key="2">
    <source>
        <dbReference type="ARBA" id="ARBA00007706"/>
    </source>
</evidence>
<name>A0AAV5FP35_ELECO</name>
<gene>
    <name evidence="13" type="primary">gb26377</name>
    <name evidence="13" type="ORF">PR202_gb26377</name>
</gene>
<keyword evidence="14" id="KW-1185">Reference proteome</keyword>
<comment type="function">
    <text evidence="12">Involved in the synthesis of glucuronoxylan hemicellulose in secondary cell walls.</text>
</comment>
<keyword evidence="3" id="KW-0328">Glycosyltransferase</keyword>
<dbReference type="GO" id="GO:0010417">
    <property type="term" value="P:glucuronoxylan biosynthetic process"/>
    <property type="evidence" value="ECO:0007669"/>
    <property type="project" value="TreeGrafter"/>
</dbReference>
<dbReference type="InterPro" id="IPR029044">
    <property type="entry name" value="Nucleotide-diphossugar_trans"/>
</dbReference>
<dbReference type="EC" id="2.4.-.-" evidence="12"/>
<dbReference type="GO" id="GO:0071555">
    <property type="term" value="P:cell wall organization"/>
    <property type="evidence" value="ECO:0007669"/>
    <property type="project" value="UniProtKB-KW"/>
</dbReference>
<dbReference type="GO" id="GO:0009834">
    <property type="term" value="P:plant-type secondary cell wall biogenesis"/>
    <property type="evidence" value="ECO:0007669"/>
    <property type="project" value="TreeGrafter"/>
</dbReference>
<proteinExistence type="inferred from homology"/>
<dbReference type="PANTHER" id="PTHR10896:SF32">
    <property type="entry name" value="GLUCURONOSYLTRANSFERASE OS01G0157700-RELATED"/>
    <property type="match status" value="1"/>
</dbReference>
<evidence type="ECO:0000256" key="9">
    <source>
        <dbReference type="ARBA" id="ARBA00023136"/>
    </source>
</evidence>
<evidence type="ECO:0000256" key="7">
    <source>
        <dbReference type="ARBA" id="ARBA00022989"/>
    </source>
</evidence>
<dbReference type="Proteomes" id="UP001054889">
    <property type="component" value="Unassembled WGS sequence"/>
</dbReference>
<evidence type="ECO:0000313" key="14">
    <source>
        <dbReference type="Proteomes" id="UP001054889"/>
    </source>
</evidence>
<evidence type="ECO:0000256" key="1">
    <source>
        <dbReference type="ARBA" id="ARBA00004323"/>
    </source>
</evidence>
<dbReference type="SUPFAM" id="SSF53448">
    <property type="entry name" value="Nucleotide-diphospho-sugar transferases"/>
    <property type="match status" value="1"/>
</dbReference>
<comment type="caution">
    <text evidence="13">The sequence shown here is derived from an EMBL/GenBank/DDBJ whole genome shotgun (WGS) entry which is preliminary data.</text>
</comment>
<evidence type="ECO:0000256" key="6">
    <source>
        <dbReference type="ARBA" id="ARBA00022968"/>
    </source>
</evidence>
<reference evidence="13" key="1">
    <citation type="journal article" date="2018" name="DNA Res.">
        <title>Multiple hybrid de novo genome assembly of finger millet, an orphan allotetraploid crop.</title>
        <authorList>
            <person name="Hatakeyama M."/>
            <person name="Aluri S."/>
            <person name="Balachadran M.T."/>
            <person name="Sivarajan S.R."/>
            <person name="Patrignani A."/>
            <person name="Gruter S."/>
            <person name="Poveda L."/>
            <person name="Shimizu-Inatsugi R."/>
            <person name="Baeten J."/>
            <person name="Francoijs K.J."/>
            <person name="Nataraja K.N."/>
            <person name="Reddy Y.A.N."/>
            <person name="Phadnis S."/>
            <person name="Ravikumar R.L."/>
            <person name="Schlapbach R."/>
            <person name="Sreeman S.M."/>
            <person name="Shimizu K.K."/>
        </authorList>
    </citation>
    <scope>NUCLEOTIDE SEQUENCE</scope>
</reference>
<keyword evidence="11 12" id="KW-0961">Cell wall biogenesis/degradation</keyword>
<organism evidence="13 14">
    <name type="scientific">Eleusine coracana subsp. coracana</name>
    <dbReference type="NCBI Taxonomy" id="191504"/>
    <lineage>
        <taxon>Eukaryota</taxon>
        <taxon>Viridiplantae</taxon>
        <taxon>Streptophyta</taxon>
        <taxon>Embryophyta</taxon>
        <taxon>Tracheophyta</taxon>
        <taxon>Spermatophyta</taxon>
        <taxon>Magnoliopsida</taxon>
        <taxon>Liliopsida</taxon>
        <taxon>Poales</taxon>
        <taxon>Poaceae</taxon>
        <taxon>PACMAD clade</taxon>
        <taxon>Chloridoideae</taxon>
        <taxon>Cynodonteae</taxon>
        <taxon>Eleusininae</taxon>
        <taxon>Eleusine</taxon>
    </lineage>
</organism>
<dbReference type="GO" id="GO:0042285">
    <property type="term" value="F:xylosyltransferase activity"/>
    <property type="evidence" value="ECO:0007669"/>
    <property type="project" value="TreeGrafter"/>
</dbReference>
<keyword evidence="8 12" id="KW-0333">Golgi apparatus</keyword>
<protein>
    <recommendedName>
        <fullName evidence="12">Glycosyltransferases</fullName>
        <ecNumber evidence="12">2.4.-.-</ecNumber>
    </recommendedName>
</protein>